<accession>A0A9W7A898</accession>
<keyword evidence="1" id="KW-0812">Transmembrane</keyword>
<reference evidence="4" key="1">
    <citation type="journal article" date="2023" name="Commun. Biol.">
        <title>Genome analysis of Parmales, the sister group of diatoms, reveals the evolutionary specialization of diatoms from phago-mixotrophs to photoautotrophs.</title>
        <authorList>
            <person name="Ban H."/>
            <person name="Sato S."/>
            <person name="Yoshikawa S."/>
            <person name="Yamada K."/>
            <person name="Nakamura Y."/>
            <person name="Ichinomiya M."/>
            <person name="Sato N."/>
            <person name="Blanc-Mathieu R."/>
            <person name="Endo H."/>
            <person name="Kuwata A."/>
            <person name="Ogata H."/>
        </authorList>
    </citation>
    <scope>NUCLEOTIDE SEQUENCE [LARGE SCALE GENOMIC DNA]</scope>
    <source>
        <strain evidence="4">NIES 3700</strain>
    </source>
</reference>
<sequence length="402" mass="45602">MPPSCSPPRPPLKLLLLFYLLLLLPYSHPLPSPNPNPSIPPTQRAIPRTSKSHVFAKPPMNNSTSVTVLESREAQSGDPSQEQPSTFLTASQERIGSPEDLQPPPGFSWDGNWKIDVSKSKYGWFGTAGGIERRKWIRMVKLAQKVSGPTSKLVKRGTSAELEGGEEVVVKDDKKQVTNLIKNVLEDWNFKGYSLSIYKSFLYPLAFGLSLRLPLSQNFLSYFARPYLPSLTSSLGLYYPWSIGVFLSFSVPINLYLQYLRQFIFMVALRKKRERVVLNADVVKRVGFSVSYRFSTRYGFRFLVAPWVLYMPTLVHLLNMVTQHLKRVSSESSQIIQRLYRIGERRMAGLGVTSSMYQDGISGSFVVSLNSFFLDFKGGKRERRRREAEREALLRESGVVGE</sequence>
<protein>
    <submittedName>
        <fullName evidence="3">Uncharacterized protein</fullName>
    </submittedName>
</protein>
<keyword evidence="4" id="KW-1185">Reference proteome</keyword>
<dbReference type="Proteomes" id="UP001165122">
    <property type="component" value="Unassembled WGS sequence"/>
</dbReference>
<proteinExistence type="predicted"/>
<feature type="chain" id="PRO_5040780811" evidence="2">
    <location>
        <begin position="30"/>
        <end position="402"/>
    </location>
</feature>
<keyword evidence="1" id="KW-0472">Membrane</keyword>
<dbReference type="EMBL" id="BRXW01000534">
    <property type="protein sequence ID" value="GMH63729.1"/>
    <property type="molecule type" value="Genomic_DNA"/>
</dbReference>
<organism evidence="3 4">
    <name type="scientific">Triparma laevis f. longispina</name>
    <dbReference type="NCBI Taxonomy" id="1714387"/>
    <lineage>
        <taxon>Eukaryota</taxon>
        <taxon>Sar</taxon>
        <taxon>Stramenopiles</taxon>
        <taxon>Ochrophyta</taxon>
        <taxon>Bolidophyceae</taxon>
        <taxon>Parmales</taxon>
        <taxon>Triparmaceae</taxon>
        <taxon>Triparma</taxon>
    </lineage>
</organism>
<dbReference type="OrthoDB" id="47744at2759"/>
<feature type="transmembrane region" description="Helical" evidence="1">
    <location>
        <begin position="298"/>
        <end position="318"/>
    </location>
</feature>
<name>A0A9W7A898_9STRA</name>
<feature type="transmembrane region" description="Helical" evidence="1">
    <location>
        <begin position="238"/>
        <end position="257"/>
    </location>
</feature>
<gene>
    <name evidence="3" type="ORF">TrLO_g570</name>
</gene>
<dbReference type="AlphaFoldDB" id="A0A9W7A898"/>
<keyword evidence="2" id="KW-0732">Signal</keyword>
<comment type="caution">
    <text evidence="3">The sequence shown here is derived from an EMBL/GenBank/DDBJ whole genome shotgun (WGS) entry which is preliminary data.</text>
</comment>
<evidence type="ECO:0000313" key="4">
    <source>
        <dbReference type="Proteomes" id="UP001165122"/>
    </source>
</evidence>
<feature type="signal peptide" evidence="2">
    <location>
        <begin position="1"/>
        <end position="29"/>
    </location>
</feature>
<evidence type="ECO:0000256" key="2">
    <source>
        <dbReference type="SAM" id="SignalP"/>
    </source>
</evidence>
<evidence type="ECO:0000313" key="3">
    <source>
        <dbReference type="EMBL" id="GMH63729.1"/>
    </source>
</evidence>
<keyword evidence="1" id="KW-1133">Transmembrane helix</keyword>
<evidence type="ECO:0000256" key="1">
    <source>
        <dbReference type="SAM" id="Phobius"/>
    </source>
</evidence>